<dbReference type="EMBL" id="CAEY01000780">
    <property type="status" value="NOT_ANNOTATED_CDS"/>
    <property type="molecule type" value="Genomic_DNA"/>
</dbReference>
<organism evidence="1 2">
    <name type="scientific">Tetranychus urticae</name>
    <name type="common">Two-spotted spider mite</name>
    <dbReference type="NCBI Taxonomy" id="32264"/>
    <lineage>
        <taxon>Eukaryota</taxon>
        <taxon>Metazoa</taxon>
        <taxon>Ecdysozoa</taxon>
        <taxon>Arthropoda</taxon>
        <taxon>Chelicerata</taxon>
        <taxon>Arachnida</taxon>
        <taxon>Acari</taxon>
        <taxon>Acariformes</taxon>
        <taxon>Trombidiformes</taxon>
        <taxon>Prostigmata</taxon>
        <taxon>Eleutherengona</taxon>
        <taxon>Raphignathae</taxon>
        <taxon>Tetranychoidea</taxon>
        <taxon>Tetranychidae</taxon>
        <taxon>Tetranychus</taxon>
    </lineage>
</organism>
<keyword evidence="2" id="KW-1185">Reference proteome</keyword>
<accession>T1JUQ1</accession>
<evidence type="ECO:0000313" key="2">
    <source>
        <dbReference type="Proteomes" id="UP000015104"/>
    </source>
</evidence>
<reference evidence="2" key="1">
    <citation type="submission" date="2011-08" db="EMBL/GenBank/DDBJ databases">
        <authorList>
            <person name="Rombauts S."/>
        </authorList>
    </citation>
    <scope>NUCLEOTIDE SEQUENCE</scope>
    <source>
        <strain evidence="2">London</strain>
    </source>
</reference>
<evidence type="ECO:0000313" key="1">
    <source>
        <dbReference type="EnsemblMetazoa" id="tetur02g01760.1"/>
    </source>
</evidence>
<protein>
    <submittedName>
        <fullName evidence="1">Uncharacterized protein</fullName>
    </submittedName>
</protein>
<dbReference type="HOGENOM" id="CLU_3369044_0_0_1"/>
<reference evidence="1" key="2">
    <citation type="submission" date="2015-06" db="UniProtKB">
        <authorList>
            <consortium name="EnsemblMetazoa"/>
        </authorList>
    </citation>
    <scope>IDENTIFICATION</scope>
</reference>
<sequence length="35" mass="4185">MQFCKINFFVFLVTWITVFSFAKASQVPHSRPRNH</sequence>
<name>T1JUQ1_TETUR</name>
<dbReference type="Proteomes" id="UP000015104">
    <property type="component" value="Unassembled WGS sequence"/>
</dbReference>
<dbReference type="EnsemblMetazoa" id="tetur02g01760.1">
    <property type="protein sequence ID" value="tetur02g01760.1"/>
    <property type="gene ID" value="tetur02g01760"/>
</dbReference>
<proteinExistence type="predicted"/>
<dbReference type="AlphaFoldDB" id="T1JUQ1"/>